<dbReference type="Proteomes" id="UP000823201">
    <property type="component" value="Unassembled WGS sequence"/>
</dbReference>
<evidence type="ECO:0000256" key="1">
    <source>
        <dbReference type="ARBA" id="ARBA00004651"/>
    </source>
</evidence>
<evidence type="ECO:0000256" key="2">
    <source>
        <dbReference type="ARBA" id="ARBA00022448"/>
    </source>
</evidence>
<gene>
    <name evidence="9" type="ORF">JOC27_000986</name>
</gene>
<feature type="transmembrane region" description="Helical" evidence="7">
    <location>
        <begin position="196"/>
        <end position="216"/>
    </location>
</feature>
<keyword evidence="2" id="KW-0813">Transport</keyword>
<dbReference type="RefSeq" id="WP_239529740.1">
    <property type="nucleotide sequence ID" value="NZ_CBCRXA010000014.1"/>
</dbReference>
<keyword evidence="5 7" id="KW-1133">Transmembrane helix</keyword>
<evidence type="ECO:0000256" key="4">
    <source>
        <dbReference type="ARBA" id="ARBA00022692"/>
    </source>
</evidence>
<dbReference type="Pfam" id="PF07690">
    <property type="entry name" value="MFS_1"/>
    <property type="match status" value="1"/>
</dbReference>
<proteinExistence type="predicted"/>
<feature type="transmembrane region" description="Helical" evidence="7">
    <location>
        <begin position="403"/>
        <end position="424"/>
    </location>
</feature>
<reference evidence="9 10" key="1">
    <citation type="submission" date="2021-01" db="EMBL/GenBank/DDBJ databases">
        <title>Genomic Encyclopedia of Type Strains, Phase IV (KMG-IV): sequencing the most valuable type-strain genomes for metagenomic binning, comparative biology and taxonomic classification.</title>
        <authorList>
            <person name="Goeker M."/>
        </authorList>
    </citation>
    <scope>NUCLEOTIDE SEQUENCE [LARGE SCALE GENOMIC DNA]</scope>
    <source>
        <strain evidence="9 10">DSM 100968</strain>
    </source>
</reference>
<dbReference type="EMBL" id="JAFBEV010000006">
    <property type="protein sequence ID" value="MBM7657537.1"/>
    <property type="molecule type" value="Genomic_DNA"/>
</dbReference>
<dbReference type="PROSITE" id="PS50850">
    <property type="entry name" value="MFS"/>
    <property type="match status" value="1"/>
</dbReference>
<evidence type="ECO:0000313" key="9">
    <source>
        <dbReference type="EMBL" id="MBM7657537.1"/>
    </source>
</evidence>
<comment type="caution">
    <text evidence="9">The sequence shown here is derived from an EMBL/GenBank/DDBJ whole genome shotgun (WGS) entry which is preliminary data.</text>
</comment>
<dbReference type="PANTHER" id="PTHR23501">
    <property type="entry name" value="MAJOR FACILITATOR SUPERFAMILY"/>
    <property type="match status" value="1"/>
</dbReference>
<name>A0ABS2Q984_9BACL</name>
<dbReference type="PRINTS" id="PR01036">
    <property type="entry name" value="TCRTETB"/>
</dbReference>
<evidence type="ECO:0000259" key="8">
    <source>
        <dbReference type="PROSITE" id="PS50850"/>
    </source>
</evidence>
<dbReference type="InterPro" id="IPR011701">
    <property type="entry name" value="MFS"/>
</dbReference>
<dbReference type="Gene3D" id="1.20.1720.10">
    <property type="entry name" value="Multidrug resistance protein D"/>
    <property type="match status" value="1"/>
</dbReference>
<keyword evidence="3" id="KW-1003">Cell membrane</keyword>
<dbReference type="Gene3D" id="1.20.1250.20">
    <property type="entry name" value="MFS general substrate transporter like domains"/>
    <property type="match status" value="1"/>
</dbReference>
<feature type="transmembrane region" description="Helical" evidence="7">
    <location>
        <begin position="260"/>
        <end position="287"/>
    </location>
</feature>
<feature type="transmembrane region" description="Helical" evidence="7">
    <location>
        <begin position="357"/>
        <end position="382"/>
    </location>
</feature>
<comment type="subcellular location">
    <subcellularLocation>
        <location evidence="1">Cell membrane</location>
        <topology evidence="1">Multi-pass membrane protein</topology>
    </subcellularLocation>
</comment>
<dbReference type="PANTHER" id="PTHR23501:SF191">
    <property type="entry name" value="VACUOLAR BASIC AMINO ACID TRANSPORTER 4"/>
    <property type="match status" value="1"/>
</dbReference>
<feature type="transmembrane region" description="Helical" evidence="7">
    <location>
        <begin position="106"/>
        <end position="125"/>
    </location>
</feature>
<dbReference type="CDD" id="cd17502">
    <property type="entry name" value="MFS_Azr1_MDR_like"/>
    <property type="match status" value="1"/>
</dbReference>
<feature type="transmembrane region" description="Helical" evidence="7">
    <location>
        <begin position="46"/>
        <end position="64"/>
    </location>
</feature>
<dbReference type="InterPro" id="IPR004638">
    <property type="entry name" value="EmrB-like"/>
</dbReference>
<feature type="transmembrane region" description="Helical" evidence="7">
    <location>
        <begin position="162"/>
        <end position="184"/>
    </location>
</feature>
<organism evidence="9 10">
    <name type="scientific">Sporolactobacillus spathodeae</name>
    <dbReference type="NCBI Taxonomy" id="1465502"/>
    <lineage>
        <taxon>Bacteria</taxon>
        <taxon>Bacillati</taxon>
        <taxon>Bacillota</taxon>
        <taxon>Bacilli</taxon>
        <taxon>Bacillales</taxon>
        <taxon>Sporolactobacillaceae</taxon>
        <taxon>Sporolactobacillus</taxon>
    </lineage>
</organism>
<feature type="transmembrane region" description="Helical" evidence="7">
    <location>
        <begin position="76"/>
        <end position="94"/>
    </location>
</feature>
<sequence length="480" mass="51757">MSNKTTNRKMVTGAMLVAILLVAIDVTVVSTATPKIVRDLNGLRLISWVFAIYTLTTSVTTPIYGKLADLFGRKRIFIFGVLIFVIGSALSGIAQTMTQLIEFRAIQGIGAGAVMPLTFTIIGDLYPGEQRAKMQGVFSSVWGIAGILGPLVGGFFVDQLSWRWIFFINLPIGFVSLFLLAAFFHEQLEKKNSHEIDYLGAMLFTLGLSPLLYALLNAGQGQKYAWNSTPIYALIGFSILCFVLFAYVETKAKEPMLPPTLFQIPIILVSNIVTLLASGIVIGLNVYLPMWIQTILGKSATSSGLTLMPLSIAWPLGAALAGRYLYRVGSKVTSIFGVSLVTLGAAWLSALSLHSPYWFIIGIMIVIGLGMGYTLTPTTVLIQSAVGWKMRGAATASNMLMRSVGQTIGIAVFGTVFNNALSAYAKRHPSDVGTVGVGTLAHGIHLVFALALFIAIALLLVALFLPSHQKILAQQKQVED</sequence>
<feature type="transmembrane region" description="Helical" evidence="7">
    <location>
        <begin position="231"/>
        <end position="248"/>
    </location>
</feature>
<accession>A0ABS2Q984</accession>
<evidence type="ECO:0000256" key="5">
    <source>
        <dbReference type="ARBA" id="ARBA00022989"/>
    </source>
</evidence>
<dbReference type="NCBIfam" id="TIGR00711">
    <property type="entry name" value="efflux_EmrB"/>
    <property type="match status" value="1"/>
</dbReference>
<protein>
    <submittedName>
        <fullName evidence="9">EmrB/QacA subfamily drug resistance transporter</fullName>
    </submittedName>
</protein>
<dbReference type="SUPFAM" id="SSF103473">
    <property type="entry name" value="MFS general substrate transporter"/>
    <property type="match status" value="1"/>
</dbReference>
<keyword evidence="6 7" id="KW-0472">Membrane</keyword>
<evidence type="ECO:0000256" key="6">
    <source>
        <dbReference type="ARBA" id="ARBA00023136"/>
    </source>
</evidence>
<keyword evidence="4 7" id="KW-0812">Transmembrane</keyword>
<dbReference type="InterPro" id="IPR036259">
    <property type="entry name" value="MFS_trans_sf"/>
</dbReference>
<evidence type="ECO:0000256" key="3">
    <source>
        <dbReference type="ARBA" id="ARBA00022475"/>
    </source>
</evidence>
<evidence type="ECO:0000256" key="7">
    <source>
        <dbReference type="SAM" id="Phobius"/>
    </source>
</evidence>
<dbReference type="InterPro" id="IPR020846">
    <property type="entry name" value="MFS_dom"/>
</dbReference>
<feature type="transmembrane region" description="Helical" evidence="7">
    <location>
        <begin position="137"/>
        <end position="156"/>
    </location>
</feature>
<evidence type="ECO:0000313" key="10">
    <source>
        <dbReference type="Proteomes" id="UP000823201"/>
    </source>
</evidence>
<keyword evidence="10" id="KW-1185">Reference proteome</keyword>
<feature type="transmembrane region" description="Helical" evidence="7">
    <location>
        <begin position="333"/>
        <end position="351"/>
    </location>
</feature>
<feature type="domain" description="Major facilitator superfamily (MFS) profile" evidence="8">
    <location>
        <begin position="11"/>
        <end position="469"/>
    </location>
</feature>
<feature type="transmembrane region" description="Helical" evidence="7">
    <location>
        <begin position="444"/>
        <end position="465"/>
    </location>
</feature>